<reference evidence="4" key="1">
    <citation type="journal article" date="2019" name="Int. J. Syst. Evol. Microbiol.">
        <title>The Global Catalogue of Microorganisms (GCM) 10K type strain sequencing project: providing services to taxonomists for standard genome sequencing and annotation.</title>
        <authorList>
            <consortium name="The Broad Institute Genomics Platform"/>
            <consortium name="The Broad Institute Genome Sequencing Center for Infectious Disease"/>
            <person name="Wu L."/>
            <person name="Ma J."/>
        </authorList>
    </citation>
    <scope>NUCLEOTIDE SEQUENCE [LARGE SCALE GENOMIC DNA]</scope>
    <source>
        <strain evidence="4">JCM 18283</strain>
    </source>
</reference>
<dbReference type="Pfam" id="PF06452">
    <property type="entry name" value="CBM9_1"/>
    <property type="match status" value="1"/>
</dbReference>
<dbReference type="RefSeq" id="WP_345328704.1">
    <property type="nucleotide sequence ID" value="NZ_BAABJI010000001.1"/>
</dbReference>
<accession>A0ABP9FQ10</accession>
<evidence type="ECO:0000259" key="2">
    <source>
        <dbReference type="Pfam" id="PF06452"/>
    </source>
</evidence>
<name>A0ABP9FQ10_9SPHI</name>
<dbReference type="PANTHER" id="PTHR35532:SF5">
    <property type="entry name" value="CARBOHYDRATE-BINDING DOMAIN-CONTAINING PROTEIN"/>
    <property type="match status" value="1"/>
</dbReference>
<keyword evidence="1" id="KW-0732">Signal</keyword>
<dbReference type="SUPFAM" id="SSF49344">
    <property type="entry name" value="CBD9-like"/>
    <property type="match status" value="1"/>
</dbReference>
<feature type="signal peptide" evidence="1">
    <location>
        <begin position="1"/>
        <end position="19"/>
    </location>
</feature>
<feature type="chain" id="PRO_5046062501" evidence="1">
    <location>
        <begin position="20"/>
        <end position="370"/>
    </location>
</feature>
<dbReference type="Proteomes" id="UP001501436">
    <property type="component" value="Unassembled WGS sequence"/>
</dbReference>
<sequence length="370" mass="42623">MLKYLITAAIALTATTAVKSQSAFGDMAHLFTTPEHYIITHTNKAPLIDGDINDKIWDQAKWTSSFVDIEGDAKPKPQYNTQLKMLWDDSNLYIAVKMDEPHLWAYLTHHDDIIFQDNDFELFVDPDNNGRNYFEIEVNQLNKIFDLFLPKAYRHGGNALISWDTPGMRSAVKLQGTLNNPKDTDKGWTVELAIPLKSIVFGFDTNKPADGSLWRINFSRVEWDTKVVDGKYVKLKDVHGKNLPERNWVWSAPGLISMHYPERWGYLLFTKNTTDAGVSFNVPYTDLQKQYLWLVYYKQQEYFKQHSFFAHDLDELGIKATEYSISGKNNRLSIEATKQQYTATITDDSGRTISINEDGLFKQPKKRAEK</sequence>
<dbReference type="InterPro" id="IPR010502">
    <property type="entry name" value="Carb-bd_dom_fam9"/>
</dbReference>
<feature type="domain" description="Carbohydrate-binding" evidence="2">
    <location>
        <begin position="48"/>
        <end position="242"/>
    </location>
</feature>
<organism evidence="3 4">
    <name type="scientific">Mucilaginibacter defluvii</name>
    <dbReference type="NCBI Taxonomy" id="1196019"/>
    <lineage>
        <taxon>Bacteria</taxon>
        <taxon>Pseudomonadati</taxon>
        <taxon>Bacteroidota</taxon>
        <taxon>Sphingobacteriia</taxon>
        <taxon>Sphingobacteriales</taxon>
        <taxon>Sphingobacteriaceae</taxon>
        <taxon>Mucilaginibacter</taxon>
    </lineage>
</organism>
<dbReference type="PANTHER" id="PTHR35532">
    <property type="entry name" value="SIMILAR TO POLYHYDROXYALKANOATE DEPOLYMERASE"/>
    <property type="match status" value="1"/>
</dbReference>
<evidence type="ECO:0000313" key="3">
    <source>
        <dbReference type="EMBL" id="GAA4901735.1"/>
    </source>
</evidence>
<proteinExistence type="predicted"/>
<evidence type="ECO:0000256" key="1">
    <source>
        <dbReference type="SAM" id="SignalP"/>
    </source>
</evidence>
<protein>
    <submittedName>
        <fullName evidence="3">Carbohydrate-binding family 9-like protein</fullName>
    </submittedName>
</protein>
<dbReference type="Gene3D" id="2.60.40.1190">
    <property type="match status" value="1"/>
</dbReference>
<evidence type="ECO:0000313" key="4">
    <source>
        <dbReference type="Proteomes" id="UP001501436"/>
    </source>
</evidence>
<dbReference type="CDD" id="cd09620">
    <property type="entry name" value="CBM9_like_3"/>
    <property type="match status" value="1"/>
</dbReference>
<keyword evidence="4" id="KW-1185">Reference proteome</keyword>
<comment type="caution">
    <text evidence="3">The sequence shown here is derived from an EMBL/GenBank/DDBJ whole genome shotgun (WGS) entry which is preliminary data.</text>
</comment>
<dbReference type="EMBL" id="BAABJI010000001">
    <property type="protein sequence ID" value="GAA4901735.1"/>
    <property type="molecule type" value="Genomic_DNA"/>
</dbReference>
<gene>
    <name evidence="3" type="ORF">GCM10023313_00240</name>
</gene>